<dbReference type="Proteomes" id="UP001201163">
    <property type="component" value="Unassembled WGS sequence"/>
</dbReference>
<evidence type="ECO:0000313" key="1">
    <source>
        <dbReference type="EMBL" id="KAH8999191.1"/>
    </source>
</evidence>
<organism evidence="1 2">
    <name type="scientific">Lactarius akahatsu</name>
    <dbReference type="NCBI Taxonomy" id="416441"/>
    <lineage>
        <taxon>Eukaryota</taxon>
        <taxon>Fungi</taxon>
        <taxon>Dikarya</taxon>
        <taxon>Basidiomycota</taxon>
        <taxon>Agaricomycotina</taxon>
        <taxon>Agaricomycetes</taxon>
        <taxon>Russulales</taxon>
        <taxon>Russulaceae</taxon>
        <taxon>Lactarius</taxon>
    </lineage>
</organism>
<gene>
    <name evidence="1" type="ORF">EDB92DRAFT_1790364</name>
</gene>
<dbReference type="SUPFAM" id="SSF53474">
    <property type="entry name" value="alpha/beta-Hydrolases"/>
    <property type="match status" value="1"/>
</dbReference>
<proteinExistence type="predicted"/>
<dbReference type="Gene3D" id="3.40.50.1820">
    <property type="entry name" value="alpha/beta hydrolase"/>
    <property type="match status" value="1"/>
</dbReference>
<dbReference type="InterPro" id="IPR029058">
    <property type="entry name" value="AB_hydrolase_fold"/>
</dbReference>
<dbReference type="AlphaFoldDB" id="A0AAD4QEL6"/>
<comment type="caution">
    <text evidence="1">The sequence shown here is derived from an EMBL/GenBank/DDBJ whole genome shotgun (WGS) entry which is preliminary data.</text>
</comment>
<evidence type="ECO:0008006" key="3">
    <source>
        <dbReference type="Google" id="ProtNLM"/>
    </source>
</evidence>
<accession>A0AAD4QEL6</accession>
<evidence type="ECO:0000313" key="2">
    <source>
        <dbReference type="Proteomes" id="UP001201163"/>
    </source>
</evidence>
<name>A0AAD4QEL6_9AGAM</name>
<dbReference type="EMBL" id="JAKELL010000004">
    <property type="protein sequence ID" value="KAH8999191.1"/>
    <property type="molecule type" value="Genomic_DNA"/>
</dbReference>
<protein>
    <recommendedName>
        <fullName evidence="3">DUF676 domain-containing protein</fullName>
    </recommendedName>
</protein>
<dbReference type="PANTHER" id="PTHR47842">
    <property type="entry name" value="EXPRESSED PROTEIN"/>
    <property type="match status" value="1"/>
</dbReference>
<keyword evidence="2" id="KW-1185">Reference proteome</keyword>
<sequence>MQYPEQGPPGSAQSKPHVLLIVFIHGFKGDDTTFGNFPSRLQHILSETLQGTVIETVVFPVYETKGDLNKAVDSFADWLTTLTVQKEAAHGGAGRVNIVLCGHSMGGLLAADSVYAFIHSRPDTDAPLWPNVVACLAFDTPYLGLHPHVFKNSATKAVEYVHGVQKTASGLFGAFSQPTAKSPAPAPSVSSPGGWGRWGQAAFAVGGALVAGAAVGTAYYHRPNIESGYSALTEHMQYVGALWDKDALANRVRNLVEGETTHGILFRMFYILLPPTPPVHPQPRTFCTLPETSSRAFQHCVPAPNTLAEDEVRAHVSMFDPGKNDGYYQLGLEVAALIRRSIEDKDAALQSTVVGSDTENLIDWKKGSSPADVSTDETRDLLL</sequence>
<reference evidence="1" key="1">
    <citation type="submission" date="2022-01" db="EMBL/GenBank/DDBJ databases">
        <title>Comparative genomics reveals a dynamic genome evolution in the ectomycorrhizal milk-cap (Lactarius) mushrooms.</title>
        <authorList>
            <consortium name="DOE Joint Genome Institute"/>
            <person name="Lebreton A."/>
            <person name="Tang N."/>
            <person name="Kuo A."/>
            <person name="LaButti K."/>
            <person name="Drula E."/>
            <person name="Barry K."/>
            <person name="Clum A."/>
            <person name="Lipzen A."/>
            <person name="Mousain D."/>
            <person name="Ng V."/>
            <person name="Wang R."/>
            <person name="Wang X."/>
            <person name="Dai Y."/>
            <person name="Henrissat B."/>
            <person name="Grigoriev I.V."/>
            <person name="Guerin-Laguette A."/>
            <person name="Yu F."/>
            <person name="Martin F.M."/>
        </authorList>
    </citation>
    <scope>NUCLEOTIDE SEQUENCE</scope>
    <source>
        <strain evidence="1">QP</strain>
    </source>
</reference>
<dbReference type="PANTHER" id="PTHR47842:SF1">
    <property type="entry name" value="DUF676 DOMAIN-CONTAINING PROTEIN"/>
    <property type="match status" value="1"/>
</dbReference>